<dbReference type="AlphaFoldDB" id="A0A4R5D6E9"/>
<evidence type="ECO:0000313" key="3">
    <source>
        <dbReference type="Proteomes" id="UP000294850"/>
    </source>
</evidence>
<feature type="transmembrane region" description="Helical" evidence="1">
    <location>
        <begin position="114"/>
        <end position="134"/>
    </location>
</feature>
<accession>A0A4R5D6E9</accession>
<dbReference type="RefSeq" id="WP_131962376.1">
    <property type="nucleotide sequence ID" value="NZ_SMFL01000022.1"/>
</dbReference>
<dbReference type="OrthoDB" id="622032at2"/>
<evidence type="ECO:0000313" key="2">
    <source>
        <dbReference type="EMBL" id="TDE08986.1"/>
    </source>
</evidence>
<keyword evidence="3" id="KW-1185">Reference proteome</keyword>
<keyword evidence="1" id="KW-0812">Transmembrane</keyword>
<feature type="transmembrane region" description="Helical" evidence="1">
    <location>
        <begin position="12"/>
        <end position="31"/>
    </location>
</feature>
<name>A0A4R5D6E9_9BACT</name>
<keyword evidence="1" id="KW-1133">Transmembrane helix</keyword>
<dbReference type="EMBL" id="SMFL01000022">
    <property type="protein sequence ID" value="TDE08986.1"/>
    <property type="molecule type" value="Genomic_DNA"/>
</dbReference>
<sequence length="165" mass="17865">MDAIHIAAAAKYVTIGVGFDVFAQMLCYVAMFRNALGNAVMGAFFSENVYRLTQDYLQKLASKIDANRLEPLAAGIYNQSLKSGLPSFHASQLASKAVAARLNQQAMLLAGRDIFGWVSVFGVIVLIGICLYHFSAPLIKHSHRGKINIKSLSGLYPDIAALITS</sequence>
<comment type="caution">
    <text evidence="2">The sequence shown here is derived from an EMBL/GenBank/DDBJ whole genome shotgun (WGS) entry which is preliminary data.</text>
</comment>
<organism evidence="2 3">
    <name type="scientific">Dyadobacter psychrotolerans</name>
    <dbReference type="NCBI Taxonomy" id="2541721"/>
    <lineage>
        <taxon>Bacteria</taxon>
        <taxon>Pseudomonadati</taxon>
        <taxon>Bacteroidota</taxon>
        <taxon>Cytophagia</taxon>
        <taxon>Cytophagales</taxon>
        <taxon>Spirosomataceae</taxon>
        <taxon>Dyadobacter</taxon>
    </lineage>
</organism>
<protein>
    <submittedName>
        <fullName evidence="2">Uncharacterized protein</fullName>
    </submittedName>
</protein>
<keyword evidence="1" id="KW-0472">Membrane</keyword>
<gene>
    <name evidence="2" type="ORF">E0F88_31355</name>
</gene>
<proteinExistence type="predicted"/>
<reference evidence="2 3" key="1">
    <citation type="submission" date="2019-03" db="EMBL/GenBank/DDBJ databases">
        <title>Dyadobacter AR-3-6 sp. nov., isolated from arctic soil.</title>
        <authorList>
            <person name="Chaudhary D.K."/>
        </authorList>
    </citation>
    <scope>NUCLEOTIDE SEQUENCE [LARGE SCALE GENOMIC DNA]</scope>
    <source>
        <strain evidence="2 3">AR-3-6</strain>
    </source>
</reference>
<dbReference type="Proteomes" id="UP000294850">
    <property type="component" value="Unassembled WGS sequence"/>
</dbReference>
<evidence type="ECO:0000256" key="1">
    <source>
        <dbReference type="SAM" id="Phobius"/>
    </source>
</evidence>